<organism evidence="1 2">
    <name type="scientific">Mycena albidolilacea</name>
    <dbReference type="NCBI Taxonomy" id="1033008"/>
    <lineage>
        <taxon>Eukaryota</taxon>
        <taxon>Fungi</taxon>
        <taxon>Dikarya</taxon>
        <taxon>Basidiomycota</taxon>
        <taxon>Agaricomycotina</taxon>
        <taxon>Agaricomycetes</taxon>
        <taxon>Agaricomycetidae</taxon>
        <taxon>Agaricales</taxon>
        <taxon>Marasmiineae</taxon>
        <taxon>Mycenaceae</taxon>
        <taxon>Mycena</taxon>
    </lineage>
</organism>
<evidence type="ECO:0000313" key="1">
    <source>
        <dbReference type="EMBL" id="KAJ7352664.1"/>
    </source>
</evidence>
<comment type="caution">
    <text evidence="1">The sequence shown here is derived from an EMBL/GenBank/DDBJ whole genome shotgun (WGS) entry which is preliminary data.</text>
</comment>
<accession>A0AAD7EV27</accession>
<sequence>MHASSSSRPYAATHTAAMTTAFDPAYSSHLALPESLPLFQFSFEVVSAPSLLEPSPLVHLIQISAIGSIPAPYHSTCPVRDVGEHIVAVVASLRICARCSLPHGQRSRPVSATVSNATSSSQPFAPSIDKASDALLAVAYEIPRCSDSALALEPSLRSAPAVGVRVDVLLFADVCVWEARGCDEGSPALPPCPRQSGALSSDAGN</sequence>
<dbReference type="Proteomes" id="UP001218218">
    <property type="component" value="Unassembled WGS sequence"/>
</dbReference>
<protein>
    <submittedName>
        <fullName evidence="1">Uncharacterized protein</fullName>
    </submittedName>
</protein>
<gene>
    <name evidence="1" type="ORF">DFH08DRAFT_957448</name>
</gene>
<dbReference type="AlphaFoldDB" id="A0AAD7EV27"/>
<reference evidence="1" key="1">
    <citation type="submission" date="2023-03" db="EMBL/GenBank/DDBJ databases">
        <title>Massive genome expansion in bonnet fungi (Mycena s.s.) driven by repeated elements and novel gene families across ecological guilds.</title>
        <authorList>
            <consortium name="Lawrence Berkeley National Laboratory"/>
            <person name="Harder C.B."/>
            <person name="Miyauchi S."/>
            <person name="Viragh M."/>
            <person name="Kuo A."/>
            <person name="Thoen E."/>
            <person name="Andreopoulos B."/>
            <person name="Lu D."/>
            <person name="Skrede I."/>
            <person name="Drula E."/>
            <person name="Henrissat B."/>
            <person name="Morin E."/>
            <person name="Kohler A."/>
            <person name="Barry K."/>
            <person name="LaButti K."/>
            <person name="Morin E."/>
            <person name="Salamov A."/>
            <person name="Lipzen A."/>
            <person name="Mereny Z."/>
            <person name="Hegedus B."/>
            <person name="Baldrian P."/>
            <person name="Stursova M."/>
            <person name="Weitz H."/>
            <person name="Taylor A."/>
            <person name="Grigoriev I.V."/>
            <person name="Nagy L.G."/>
            <person name="Martin F."/>
            <person name="Kauserud H."/>
        </authorList>
    </citation>
    <scope>NUCLEOTIDE SEQUENCE</scope>
    <source>
        <strain evidence="1">CBHHK002</strain>
    </source>
</reference>
<dbReference type="EMBL" id="JARIHO010000012">
    <property type="protein sequence ID" value="KAJ7352664.1"/>
    <property type="molecule type" value="Genomic_DNA"/>
</dbReference>
<evidence type="ECO:0000313" key="2">
    <source>
        <dbReference type="Proteomes" id="UP001218218"/>
    </source>
</evidence>
<proteinExistence type="predicted"/>
<keyword evidence="2" id="KW-1185">Reference proteome</keyword>
<name>A0AAD7EV27_9AGAR</name>